<feature type="region of interest" description="Disordered" evidence="1">
    <location>
        <begin position="536"/>
        <end position="651"/>
    </location>
</feature>
<keyword evidence="2" id="KW-0812">Transmembrane</keyword>
<reference evidence="3" key="1">
    <citation type="submission" date="2022-11" db="EMBL/GenBank/DDBJ databases">
        <authorList>
            <person name="Morgan W.R."/>
            <person name="Tartar A."/>
        </authorList>
    </citation>
    <scope>NUCLEOTIDE SEQUENCE</scope>
    <source>
        <strain evidence="3">ARSEF 373</strain>
    </source>
</reference>
<name>A0AAV2YYK6_9STRA</name>
<protein>
    <recommendedName>
        <fullName evidence="5">Transmembrane protein</fullName>
    </recommendedName>
</protein>
<dbReference type="AlphaFoldDB" id="A0AAV2YYK6"/>
<evidence type="ECO:0008006" key="5">
    <source>
        <dbReference type="Google" id="ProtNLM"/>
    </source>
</evidence>
<accession>A0AAV2YYK6</accession>
<feature type="compositionally biased region" description="Basic and acidic residues" evidence="1">
    <location>
        <begin position="572"/>
        <end position="583"/>
    </location>
</feature>
<reference evidence="3" key="2">
    <citation type="journal article" date="2023" name="Microbiol Resour">
        <title>Decontamination and Annotation of the Draft Genome Sequence of the Oomycete Lagenidium giganteum ARSEF 373.</title>
        <authorList>
            <person name="Morgan W.R."/>
            <person name="Tartar A."/>
        </authorList>
    </citation>
    <scope>NUCLEOTIDE SEQUENCE</scope>
    <source>
        <strain evidence="3">ARSEF 373</strain>
    </source>
</reference>
<evidence type="ECO:0000313" key="3">
    <source>
        <dbReference type="EMBL" id="DBA00133.1"/>
    </source>
</evidence>
<proteinExistence type="predicted"/>
<feature type="transmembrane region" description="Helical" evidence="2">
    <location>
        <begin position="490"/>
        <end position="511"/>
    </location>
</feature>
<feature type="compositionally biased region" description="Basic and acidic residues" evidence="1">
    <location>
        <begin position="609"/>
        <end position="634"/>
    </location>
</feature>
<keyword evidence="2" id="KW-1133">Transmembrane helix</keyword>
<dbReference type="EMBL" id="DAKRPA010000069">
    <property type="protein sequence ID" value="DBA00133.1"/>
    <property type="molecule type" value="Genomic_DNA"/>
</dbReference>
<evidence type="ECO:0000313" key="4">
    <source>
        <dbReference type="Proteomes" id="UP001146120"/>
    </source>
</evidence>
<feature type="compositionally biased region" description="Polar residues" evidence="1">
    <location>
        <begin position="555"/>
        <end position="564"/>
    </location>
</feature>
<feature type="compositionally biased region" description="Polar residues" evidence="1">
    <location>
        <begin position="641"/>
        <end position="651"/>
    </location>
</feature>
<sequence length="699" mass="75292">MTSSASGGGVLADIAASFSYDGTTSDLAAQFYVLERAGTQATPLTFTATTLPKDVADRLAVNALRFQDLSPWLQRAVLWDSGYVLVNDQGEVATIYTPCGSKSGMANVAVSVADYKSAGCTTQTCKLATGAAFARSKFCTGTQMGTVARCASSDFSAKTNSSMWATGGSKATVPEPNMKHHEWTDDGHDYLMYAIHTATPETDYGLCPDTTGSLIIPCVPLKGDKRKWCRPSPGRLVDEWLQSSNNLTAKTNTTGRATASVPAALSDMTKQFERLHKAGQEMPRLSTSLQIPADVTARLAKHSLSFITLPGLLQRALLWEMGYVLQQGTMALSTIYTRCNQTMADISLSESMMKQTTCRISSCNTSTTRFTDDKTCVADVTKIASCATGGVPSAGTGALWASGSAAPDITIVAYTFAGGGKTQQLMSIHATPQSFSTLCPASGSIAIPCAVYPASPSAQQNWCRPALGNNVEAWLKTTAAASNSSSSFNLLYLIPIVGSTLVLVAIVFWCYCCRERRKPKPTELDDVVLSPLANEPVRPTRPVRRPAEVPRITQLRRQSSNATSPGRFRPSSTDDERARRSSNNERAPGLADNDGARRSSNTKAARRSRPSEDRPRVPVGAGHDRDHRSAERQRAVRGTSEPRSSPPMKNSAASIAANILDFEPELVSRRIKLSSIEFLTRLARGSRVAVRVRDKECRR</sequence>
<evidence type="ECO:0000256" key="1">
    <source>
        <dbReference type="SAM" id="MobiDB-lite"/>
    </source>
</evidence>
<organism evidence="3 4">
    <name type="scientific">Lagenidium giganteum</name>
    <dbReference type="NCBI Taxonomy" id="4803"/>
    <lineage>
        <taxon>Eukaryota</taxon>
        <taxon>Sar</taxon>
        <taxon>Stramenopiles</taxon>
        <taxon>Oomycota</taxon>
        <taxon>Peronosporomycetes</taxon>
        <taxon>Pythiales</taxon>
        <taxon>Pythiaceae</taxon>
    </lineage>
</organism>
<dbReference type="Proteomes" id="UP001146120">
    <property type="component" value="Unassembled WGS sequence"/>
</dbReference>
<gene>
    <name evidence="3" type="ORF">N0F65_000456</name>
</gene>
<comment type="caution">
    <text evidence="3">The sequence shown here is derived from an EMBL/GenBank/DDBJ whole genome shotgun (WGS) entry which is preliminary data.</text>
</comment>
<evidence type="ECO:0000256" key="2">
    <source>
        <dbReference type="SAM" id="Phobius"/>
    </source>
</evidence>
<keyword evidence="2" id="KW-0472">Membrane</keyword>
<keyword evidence="4" id="KW-1185">Reference proteome</keyword>